<reference evidence="6" key="1">
    <citation type="journal article" date="2020" name="Fungal Divers.">
        <title>Resolving the Mortierellaceae phylogeny through synthesis of multi-gene phylogenetics and phylogenomics.</title>
        <authorList>
            <person name="Vandepol N."/>
            <person name="Liber J."/>
            <person name="Desiro A."/>
            <person name="Na H."/>
            <person name="Kennedy M."/>
            <person name="Barry K."/>
            <person name="Grigoriev I.V."/>
            <person name="Miller A.N."/>
            <person name="O'Donnell K."/>
            <person name="Stajich J.E."/>
            <person name="Bonito G."/>
        </authorList>
    </citation>
    <scope>NUCLEOTIDE SEQUENCE</scope>
    <source>
        <strain evidence="6">NRRL 6426</strain>
    </source>
</reference>
<comment type="subcellular location">
    <subcellularLocation>
        <location evidence="1">Membrane</location>
        <topology evidence="1">Multi-pass membrane protein</topology>
    </subcellularLocation>
</comment>
<gene>
    <name evidence="6" type="ORF">BG015_003328</name>
</gene>
<keyword evidence="3 5" id="KW-1133">Transmembrane helix</keyword>
<evidence type="ECO:0000313" key="7">
    <source>
        <dbReference type="Proteomes" id="UP000748756"/>
    </source>
</evidence>
<keyword evidence="4 5" id="KW-0472">Membrane</keyword>
<evidence type="ECO:0000256" key="4">
    <source>
        <dbReference type="ARBA" id="ARBA00023136"/>
    </source>
</evidence>
<feature type="transmembrane region" description="Helical" evidence="5">
    <location>
        <begin position="33"/>
        <end position="52"/>
    </location>
</feature>
<keyword evidence="7" id="KW-1185">Reference proteome</keyword>
<protein>
    <submittedName>
        <fullName evidence="6">Uncharacterized protein</fullName>
    </submittedName>
</protein>
<proteinExistence type="predicted"/>
<comment type="caution">
    <text evidence="6">The sequence shown here is derived from an EMBL/GenBank/DDBJ whole genome shotgun (WGS) entry which is preliminary data.</text>
</comment>
<feature type="non-terminal residue" evidence="6">
    <location>
        <position position="70"/>
    </location>
</feature>
<evidence type="ECO:0000256" key="1">
    <source>
        <dbReference type="ARBA" id="ARBA00004141"/>
    </source>
</evidence>
<evidence type="ECO:0000256" key="5">
    <source>
        <dbReference type="SAM" id="Phobius"/>
    </source>
</evidence>
<dbReference type="Proteomes" id="UP000748756">
    <property type="component" value="Unassembled WGS sequence"/>
</dbReference>
<evidence type="ECO:0000256" key="2">
    <source>
        <dbReference type="ARBA" id="ARBA00022692"/>
    </source>
</evidence>
<dbReference type="GO" id="GO:0005789">
    <property type="term" value="C:endoplasmic reticulum membrane"/>
    <property type="evidence" value="ECO:0007669"/>
    <property type="project" value="InterPro"/>
</dbReference>
<evidence type="ECO:0000313" key="6">
    <source>
        <dbReference type="EMBL" id="KAF9135081.1"/>
    </source>
</evidence>
<keyword evidence="2 5" id="KW-0812">Transmembrane</keyword>
<dbReference type="OrthoDB" id="1932233at2759"/>
<dbReference type="AlphaFoldDB" id="A0A9P5V4X7"/>
<evidence type="ECO:0000256" key="3">
    <source>
        <dbReference type="ARBA" id="ARBA00022989"/>
    </source>
</evidence>
<accession>A0A9P5V4X7</accession>
<dbReference type="InterPro" id="IPR007203">
    <property type="entry name" value="ORMDL"/>
</dbReference>
<dbReference type="EMBL" id="JAAAUQ010001723">
    <property type="protein sequence ID" value="KAF9135081.1"/>
    <property type="molecule type" value="Genomic_DNA"/>
</dbReference>
<name>A0A9P5V4X7_9FUNG</name>
<sequence length="70" mass="8032">MTKLASVYKTDYVQTLDQHSQTNLNSSWVNAKGAWMTNIILIFFLKFMFGIIPGITPELSWTLTTLTYNI</sequence>
<dbReference type="PANTHER" id="PTHR12665">
    <property type="entry name" value="ORMDL PROTEINS"/>
    <property type="match status" value="1"/>
</dbReference>
<organism evidence="6 7">
    <name type="scientific">Linnemannia schmuckeri</name>
    <dbReference type="NCBI Taxonomy" id="64567"/>
    <lineage>
        <taxon>Eukaryota</taxon>
        <taxon>Fungi</taxon>
        <taxon>Fungi incertae sedis</taxon>
        <taxon>Mucoromycota</taxon>
        <taxon>Mortierellomycotina</taxon>
        <taxon>Mortierellomycetes</taxon>
        <taxon>Mortierellales</taxon>
        <taxon>Mortierellaceae</taxon>
        <taxon>Linnemannia</taxon>
    </lineage>
</organism>
<dbReference type="Pfam" id="PF04061">
    <property type="entry name" value="ORMDL"/>
    <property type="match status" value="1"/>
</dbReference>